<feature type="region of interest" description="Disordered" evidence="1">
    <location>
        <begin position="70"/>
        <end position="108"/>
    </location>
</feature>
<accession>A0ABP8S1I7</accession>
<dbReference type="Proteomes" id="UP001501598">
    <property type="component" value="Unassembled WGS sequence"/>
</dbReference>
<proteinExistence type="predicted"/>
<protein>
    <submittedName>
        <fullName evidence="2">Uncharacterized protein</fullName>
    </submittedName>
</protein>
<sequence>MSITGQRPQTAFACAVRREREGLRSPSGWKKTALSIPRHAPRRCHCQAWSMGPGRRDTSLTRLTFALVGGPDGNAGRSAAAFPGGFPSKRGANEDGPAPMSGKWTKAR</sequence>
<evidence type="ECO:0000313" key="3">
    <source>
        <dbReference type="Proteomes" id="UP001501598"/>
    </source>
</evidence>
<evidence type="ECO:0000256" key="1">
    <source>
        <dbReference type="SAM" id="MobiDB-lite"/>
    </source>
</evidence>
<gene>
    <name evidence="2" type="ORF">GCM10023175_63610</name>
</gene>
<evidence type="ECO:0000313" key="2">
    <source>
        <dbReference type="EMBL" id="GAA4558054.1"/>
    </source>
</evidence>
<comment type="caution">
    <text evidence="2">The sequence shown here is derived from an EMBL/GenBank/DDBJ whole genome shotgun (WGS) entry which is preliminary data.</text>
</comment>
<reference evidence="3" key="1">
    <citation type="journal article" date="2019" name="Int. J. Syst. Evol. Microbiol.">
        <title>The Global Catalogue of Microorganisms (GCM) 10K type strain sequencing project: providing services to taxonomists for standard genome sequencing and annotation.</title>
        <authorList>
            <consortium name="The Broad Institute Genomics Platform"/>
            <consortium name="The Broad Institute Genome Sequencing Center for Infectious Disease"/>
            <person name="Wu L."/>
            <person name="Ma J."/>
        </authorList>
    </citation>
    <scope>NUCLEOTIDE SEQUENCE [LARGE SCALE GENOMIC DNA]</scope>
    <source>
        <strain evidence="3">JCM 17906</strain>
    </source>
</reference>
<dbReference type="EMBL" id="BAABGT010000106">
    <property type="protein sequence ID" value="GAA4558054.1"/>
    <property type="molecule type" value="Genomic_DNA"/>
</dbReference>
<name>A0ABP8S1I7_9PSEU</name>
<organism evidence="2 3">
    <name type="scientific">Pseudonocardia xishanensis</name>
    <dbReference type="NCBI Taxonomy" id="630995"/>
    <lineage>
        <taxon>Bacteria</taxon>
        <taxon>Bacillati</taxon>
        <taxon>Actinomycetota</taxon>
        <taxon>Actinomycetes</taxon>
        <taxon>Pseudonocardiales</taxon>
        <taxon>Pseudonocardiaceae</taxon>
        <taxon>Pseudonocardia</taxon>
    </lineage>
</organism>
<keyword evidence="3" id="KW-1185">Reference proteome</keyword>